<name>A0AAX1PGB5_AERSA</name>
<dbReference type="EMBL" id="QLLM01000013">
    <property type="protein sequence ID" value="RAJ02080.1"/>
    <property type="molecule type" value="Genomic_DNA"/>
</dbReference>
<gene>
    <name evidence="1" type="ORF">DEU50_11319</name>
</gene>
<evidence type="ECO:0008006" key="3">
    <source>
        <dbReference type="Google" id="ProtNLM"/>
    </source>
</evidence>
<dbReference type="AlphaFoldDB" id="A0AAX1PGB5"/>
<proteinExistence type="predicted"/>
<reference evidence="1 2" key="1">
    <citation type="submission" date="2018-06" db="EMBL/GenBank/DDBJ databases">
        <title>Freshwater and sediment microbial communities from various areas in North America, analyzing microbe dynamics in response to fracking.</title>
        <authorList>
            <person name="Lamendella R."/>
        </authorList>
    </citation>
    <scope>NUCLEOTIDE SEQUENCE [LARGE SCALE GENOMIC DNA]</scope>
    <source>
        <strain evidence="1 2">17</strain>
    </source>
</reference>
<evidence type="ECO:0000313" key="1">
    <source>
        <dbReference type="EMBL" id="RAJ02080.1"/>
    </source>
</evidence>
<evidence type="ECO:0000313" key="2">
    <source>
        <dbReference type="Proteomes" id="UP000249422"/>
    </source>
</evidence>
<protein>
    <recommendedName>
        <fullName evidence="3">DUF2971 domain-containing protein</fullName>
    </recommendedName>
</protein>
<organism evidence="1 2">
    <name type="scientific">Aeromonas salmonicida</name>
    <dbReference type="NCBI Taxonomy" id="645"/>
    <lineage>
        <taxon>Bacteria</taxon>
        <taxon>Pseudomonadati</taxon>
        <taxon>Pseudomonadota</taxon>
        <taxon>Gammaproteobacteria</taxon>
        <taxon>Aeromonadales</taxon>
        <taxon>Aeromonadaceae</taxon>
        <taxon>Aeromonas</taxon>
    </lineage>
</organism>
<comment type="caution">
    <text evidence="1">The sequence shown here is derived from an EMBL/GenBank/DDBJ whole genome shotgun (WGS) entry which is preliminary data.</text>
</comment>
<accession>A0AAX1PGB5</accession>
<dbReference type="Proteomes" id="UP000249422">
    <property type="component" value="Unassembled WGS sequence"/>
</dbReference>
<sequence length="318" mass="37094">MQKMTHRLTLELRRLASENHDHCVSCNYQFKEGDTSHLGYCKSNVPLYVCDACSKQLKETAIRHYFSPRPYSVPEPSSKLWRYMDFTKYVSLLSSGGLYFARANCFEDTFEGAKGLKRNKARWDDYYLKFFRAAIENPPKGYECKLSNSEIDEQAQKLLRDMEVGGEYHRKRTFISCWHASEHESEAMWRLYSSFLSNAVAVRTSYESLYMALGQNPSISIGRIEYIDMKESYAGVNDVFWRKRKYFEHEREVRAIVTDFESQEIGKIIPCDLSVLIEEVFVSPKAPSWFVDLVNDVNDKYSVKVKVSSSELIEEPFF</sequence>